<evidence type="ECO:0000313" key="3">
    <source>
        <dbReference type="Proteomes" id="UP000824469"/>
    </source>
</evidence>
<feature type="compositionally biased region" description="Basic and acidic residues" evidence="1">
    <location>
        <begin position="1"/>
        <end position="15"/>
    </location>
</feature>
<protein>
    <submittedName>
        <fullName evidence="2">Uncharacterized protein</fullName>
    </submittedName>
</protein>
<sequence>MVAGRHIDPGADRQTRLRRGRSTGLERSRRCAAGRPPEGKARRPERGFPRTISSEHE</sequence>
<dbReference type="AlphaFoldDB" id="A0AA38FUC6"/>
<evidence type="ECO:0000313" key="2">
    <source>
        <dbReference type="EMBL" id="KAH9308803.1"/>
    </source>
</evidence>
<feature type="non-terminal residue" evidence="2">
    <location>
        <position position="57"/>
    </location>
</feature>
<keyword evidence="3" id="KW-1185">Reference proteome</keyword>
<name>A0AA38FUC6_TAXCH</name>
<feature type="compositionally biased region" description="Basic and acidic residues" evidence="1">
    <location>
        <begin position="37"/>
        <end position="57"/>
    </location>
</feature>
<accession>A0AA38FUC6</accession>
<proteinExistence type="predicted"/>
<evidence type="ECO:0000256" key="1">
    <source>
        <dbReference type="SAM" id="MobiDB-lite"/>
    </source>
</evidence>
<reference evidence="2 3" key="1">
    <citation type="journal article" date="2021" name="Nat. Plants">
        <title>The Taxus genome provides insights into paclitaxel biosynthesis.</title>
        <authorList>
            <person name="Xiong X."/>
            <person name="Gou J."/>
            <person name="Liao Q."/>
            <person name="Li Y."/>
            <person name="Zhou Q."/>
            <person name="Bi G."/>
            <person name="Li C."/>
            <person name="Du R."/>
            <person name="Wang X."/>
            <person name="Sun T."/>
            <person name="Guo L."/>
            <person name="Liang H."/>
            <person name="Lu P."/>
            <person name="Wu Y."/>
            <person name="Zhang Z."/>
            <person name="Ro D.K."/>
            <person name="Shang Y."/>
            <person name="Huang S."/>
            <person name="Yan J."/>
        </authorList>
    </citation>
    <scope>NUCLEOTIDE SEQUENCE [LARGE SCALE GENOMIC DNA]</scope>
    <source>
        <strain evidence="2">Ta-2019</strain>
    </source>
</reference>
<organism evidence="2 3">
    <name type="scientific">Taxus chinensis</name>
    <name type="common">Chinese yew</name>
    <name type="synonym">Taxus wallichiana var. chinensis</name>
    <dbReference type="NCBI Taxonomy" id="29808"/>
    <lineage>
        <taxon>Eukaryota</taxon>
        <taxon>Viridiplantae</taxon>
        <taxon>Streptophyta</taxon>
        <taxon>Embryophyta</taxon>
        <taxon>Tracheophyta</taxon>
        <taxon>Spermatophyta</taxon>
        <taxon>Pinopsida</taxon>
        <taxon>Pinidae</taxon>
        <taxon>Conifers II</taxon>
        <taxon>Cupressales</taxon>
        <taxon>Taxaceae</taxon>
        <taxon>Taxus</taxon>
    </lineage>
</organism>
<dbReference type="Proteomes" id="UP000824469">
    <property type="component" value="Unassembled WGS sequence"/>
</dbReference>
<dbReference type="EMBL" id="JAHRHJ020000007">
    <property type="protein sequence ID" value="KAH9308803.1"/>
    <property type="molecule type" value="Genomic_DNA"/>
</dbReference>
<gene>
    <name evidence="2" type="ORF">KI387_036714</name>
</gene>
<feature type="region of interest" description="Disordered" evidence="1">
    <location>
        <begin position="1"/>
        <end position="57"/>
    </location>
</feature>
<comment type="caution">
    <text evidence="2">The sequence shown here is derived from an EMBL/GenBank/DDBJ whole genome shotgun (WGS) entry which is preliminary data.</text>
</comment>